<name>A0AB34CWU3_BACCE</name>
<comment type="caution">
    <text evidence="1">The sequence shown here is derived from an EMBL/GenBank/DDBJ whole genome shotgun (WGS) entry which is preliminary data.</text>
</comment>
<protein>
    <submittedName>
        <fullName evidence="1">Uncharacterized protein</fullName>
    </submittedName>
</protein>
<proteinExistence type="predicted"/>
<evidence type="ECO:0000313" key="1">
    <source>
        <dbReference type="EMBL" id="KAB2489960.1"/>
    </source>
</evidence>
<accession>A0AB34CWU3</accession>
<gene>
    <name evidence="1" type="ORF">F8158_30695</name>
</gene>
<dbReference type="Gene3D" id="3.10.20.110">
    <property type="match status" value="1"/>
</dbReference>
<dbReference type="RefSeq" id="WP_151640292.1">
    <property type="nucleotide sequence ID" value="NZ_WBPB01000077.1"/>
</dbReference>
<organism evidence="1 2">
    <name type="scientific">Bacillus cereus</name>
    <dbReference type="NCBI Taxonomy" id="1396"/>
    <lineage>
        <taxon>Bacteria</taxon>
        <taxon>Bacillati</taxon>
        <taxon>Bacillota</taxon>
        <taxon>Bacilli</taxon>
        <taxon>Bacillales</taxon>
        <taxon>Bacillaceae</taxon>
        <taxon>Bacillus</taxon>
        <taxon>Bacillus cereus group</taxon>
    </lineage>
</organism>
<dbReference type="SUPFAM" id="SSF56988">
    <property type="entry name" value="Anthrax protective antigen"/>
    <property type="match status" value="1"/>
</dbReference>
<reference evidence="1 2" key="1">
    <citation type="submission" date="2019-10" db="EMBL/GenBank/DDBJ databases">
        <title>Bacillus from the desert of Cuatro Cinegas, Coahuila.</title>
        <authorList>
            <person name="Olmedo-Alvarez G."/>
            <person name="Saldana S."/>
            <person name="Barcelo D."/>
        </authorList>
    </citation>
    <scope>NUCLEOTIDE SEQUENCE [LARGE SCALE GENOMIC DNA]</scope>
    <source>
        <strain evidence="1 2">CH101a_3T</strain>
    </source>
</reference>
<dbReference type="Proteomes" id="UP000477920">
    <property type="component" value="Unassembled WGS sequence"/>
</dbReference>
<dbReference type="EMBL" id="WBPB01000077">
    <property type="protein sequence ID" value="KAB2489960.1"/>
    <property type="molecule type" value="Genomic_DNA"/>
</dbReference>
<dbReference type="AlphaFoldDB" id="A0AB34CWU3"/>
<sequence length="190" mass="21568">MGGFEVICDPETFGKLQEQLDQMKEKDIYSVKLNAKMNFLIKELSIPEVMDQMFVEHKRGKGLKSTITQTTMQRMQELVTTITESDLRNQLQARIDDANLILKIRSLENGNITRVSDNEYRVEFKPNISIPEIVGYSVLLSSGGESWAGSGENIVNIDKIITTLTPSSYVNFVITLQNGKSYVLYEQKYS</sequence>
<evidence type="ECO:0000313" key="2">
    <source>
        <dbReference type="Proteomes" id="UP000477920"/>
    </source>
</evidence>